<evidence type="ECO:0000259" key="1">
    <source>
        <dbReference type="Pfam" id="PF13628"/>
    </source>
</evidence>
<protein>
    <submittedName>
        <fullName evidence="2">DUF4142 domain-containing protein</fullName>
    </submittedName>
</protein>
<dbReference type="AlphaFoldDB" id="A0AA51N8V3"/>
<evidence type="ECO:0000313" key="3">
    <source>
        <dbReference type="Proteomes" id="UP001230496"/>
    </source>
</evidence>
<feature type="domain" description="DUF4142" evidence="1">
    <location>
        <begin position="53"/>
        <end position="184"/>
    </location>
</feature>
<dbReference type="EMBL" id="CP129971">
    <property type="protein sequence ID" value="WMN10834.1"/>
    <property type="molecule type" value="Genomic_DNA"/>
</dbReference>
<dbReference type="Pfam" id="PF13628">
    <property type="entry name" value="DUF4142"/>
    <property type="match status" value="1"/>
</dbReference>
<accession>A0AA51N8V3</accession>
<reference evidence="2 3" key="1">
    <citation type="submission" date="2023-08" db="EMBL/GenBank/DDBJ databases">
        <title>Comparative genomics and taxonomic characterization of three novel marine species of genus Marivirga.</title>
        <authorList>
            <person name="Muhammad N."/>
            <person name="Kim S.-G."/>
        </authorList>
    </citation>
    <scope>NUCLEOTIDE SEQUENCE [LARGE SCALE GENOMIC DNA]</scope>
    <source>
        <strain evidence="2 3">BDSF4-3</strain>
    </source>
</reference>
<keyword evidence="3" id="KW-1185">Reference proteome</keyword>
<dbReference type="KEGG" id="msaa:QYS49_24005"/>
<dbReference type="PANTHER" id="PTHR38593">
    <property type="entry name" value="BLR2558 PROTEIN"/>
    <property type="match status" value="1"/>
</dbReference>
<sequence>MNQYIKGAMLQLTLISAFLVFVSCENEENQKGSKVIAEERNDRKFDTSEENQKNAQFLVNAAEINLKEIQLGQLAQQNGQTLHVKELGKMMEEAHAKSQKDLMALAKSKTITIPSTPTEDSKETYLKLNDKSGNDFDKVYIDKMVSSHKDAIDLFEKKSQDINDSEIKTWAKVTLKELRKHLDQSIEYQEKYKNNN</sequence>
<dbReference type="PANTHER" id="PTHR38593:SF1">
    <property type="entry name" value="BLR2558 PROTEIN"/>
    <property type="match status" value="1"/>
</dbReference>
<proteinExistence type="predicted"/>
<name>A0AA51N8V3_9BACT</name>
<evidence type="ECO:0000313" key="2">
    <source>
        <dbReference type="EMBL" id="WMN10834.1"/>
    </source>
</evidence>
<dbReference type="Proteomes" id="UP001230496">
    <property type="component" value="Chromosome"/>
</dbReference>
<dbReference type="InterPro" id="IPR025419">
    <property type="entry name" value="DUF4142"/>
</dbReference>
<gene>
    <name evidence="2" type="ORF">QYS49_24005</name>
</gene>
<dbReference type="PROSITE" id="PS51257">
    <property type="entry name" value="PROKAR_LIPOPROTEIN"/>
    <property type="match status" value="1"/>
</dbReference>
<organism evidence="2 3">
    <name type="scientific">Marivirga salinarum</name>
    <dbReference type="NCBI Taxonomy" id="3059078"/>
    <lineage>
        <taxon>Bacteria</taxon>
        <taxon>Pseudomonadati</taxon>
        <taxon>Bacteroidota</taxon>
        <taxon>Cytophagia</taxon>
        <taxon>Cytophagales</taxon>
        <taxon>Marivirgaceae</taxon>
        <taxon>Marivirga</taxon>
    </lineage>
</organism>
<dbReference type="RefSeq" id="WP_308347300.1">
    <property type="nucleotide sequence ID" value="NZ_CP129971.1"/>
</dbReference>
<dbReference type="InterPro" id="IPR012347">
    <property type="entry name" value="Ferritin-like"/>
</dbReference>
<dbReference type="Gene3D" id="1.20.1260.10">
    <property type="match status" value="1"/>
</dbReference>